<feature type="region of interest" description="Disordered" evidence="1">
    <location>
        <begin position="95"/>
        <end position="115"/>
    </location>
</feature>
<gene>
    <name evidence="2" type="ORF">SAMN04488082_10129</name>
</gene>
<evidence type="ECO:0000313" key="2">
    <source>
        <dbReference type="EMBL" id="SFI98586.1"/>
    </source>
</evidence>
<keyword evidence="3" id="KW-1185">Reference proteome</keyword>
<sequence>MGTTYANITLKGPKAQDILQELGNQGRSAFVSPTEDDLTTVYEMDSDEGDSTVLTDLAEDLSGYFGCPALAVQTLDEELLNYWLYADGELLDTYKSPSQSLDPEGKGNSKSQGGKPELLAQLFNTDATREEIIDILHCPDHDCSFALAVDRHLSLVELLGLPMCSVGFGFCDLDSGEYPEDLEEEDLLRVDEE</sequence>
<dbReference type="EMBL" id="FORX01000001">
    <property type="protein sequence ID" value="SFI98586.1"/>
    <property type="molecule type" value="Genomic_DNA"/>
</dbReference>
<name>A0A1I3MPH0_9BACT</name>
<proteinExistence type="predicted"/>
<organism evidence="2 3">
    <name type="scientific">Desulfomicrobium apsheronum</name>
    <dbReference type="NCBI Taxonomy" id="52560"/>
    <lineage>
        <taxon>Bacteria</taxon>
        <taxon>Pseudomonadati</taxon>
        <taxon>Thermodesulfobacteriota</taxon>
        <taxon>Desulfovibrionia</taxon>
        <taxon>Desulfovibrionales</taxon>
        <taxon>Desulfomicrobiaceae</taxon>
        <taxon>Desulfomicrobium</taxon>
    </lineage>
</organism>
<accession>A0A1I3MPH0</accession>
<dbReference type="OrthoDB" id="5470786at2"/>
<protein>
    <submittedName>
        <fullName evidence="2">Uncharacterized protein</fullName>
    </submittedName>
</protein>
<dbReference type="RefSeq" id="WP_092372136.1">
    <property type="nucleotide sequence ID" value="NZ_FORX01000001.1"/>
</dbReference>
<dbReference type="AlphaFoldDB" id="A0A1I3MPH0"/>
<evidence type="ECO:0000313" key="3">
    <source>
        <dbReference type="Proteomes" id="UP000198635"/>
    </source>
</evidence>
<dbReference type="Proteomes" id="UP000198635">
    <property type="component" value="Unassembled WGS sequence"/>
</dbReference>
<evidence type="ECO:0000256" key="1">
    <source>
        <dbReference type="SAM" id="MobiDB-lite"/>
    </source>
</evidence>
<reference evidence="3" key="1">
    <citation type="submission" date="2016-10" db="EMBL/GenBank/DDBJ databases">
        <authorList>
            <person name="Varghese N."/>
            <person name="Submissions S."/>
        </authorList>
    </citation>
    <scope>NUCLEOTIDE SEQUENCE [LARGE SCALE GENOMIC DNA]</scope>
    <source>
        <strain evidence="3">DSM 5918</strain>
    </source>
</reference>